<keyword evidence="3 6" id="KW-0812">Transmembrane</keyword>
<keyword evidence="2" id="KW-1003">Cell membrane</keyword>
<feature type="transmembrane region" description="Helical" evidence="6">
    <location>
        <begin position="255"/>
        <end position="274"/>
    </location>
</feature>
<feature type="transmembrane region" description="Helical" evidence="6">
    <location>
        <begin position="44"/>
        <end position="63"/>
    </location>
</feature>
<dbReference type="InterPro" id="IPR037185">
    <property type="entry name" value="EmrE-like"/>
</dbReference>
<sequence length="311" mass="32078">MAAGRASEPRTALPVGHLLLLTTAIGWGLNWAVLKAVLRDWPPLFARGVAGLIACGLLASLALKRGDSLRVPRALHGRLGLAATINVFAWMGFTALCLNWLSVAEGALLAYSMPIWATFMAWPLMGERPTTNALIALVLGVAGLVVLMAPSATGFGALGDKLPGVTLAVAAAVLFAYGAVTGRQPLPLSPVVATAWQVGLGCLPMVVLGLVMEHPDVGGIGPVAALGVAYMALGPMAACYLTWFAALRRMPATTAATGMLLVPVIGTLAAVPLLGEELGVRQVLAFGLTLGGVGLALRQRSDTRPTLRPES</sequence>
<evidence type="ECO:0000256" key="5">
    <source>
        <dbReference type="ARBA" id="ARBA00023136"/>
    </source>
</evidence>
<feature type="transmembrane region" description="Helical" evidence="6">
    <location>
        <begin position="75"/>
        <end position="101"/>
    </location>
</feature>
<accession>A0A833JAF9</accession>
<organism evidence="8 9">
    <name type="scientific">Methylorubrum populi</name>
    <dbReference type="NCBI Taxonomy" id="223967"/>
    <lineage>
        <taxon>Bacteria</taxon>
        <taxon>Pseudomonadati</taxon>
        <taxon>Pseudomonadota</taxon>
        <taxon>Alphaproteobacteria</taxon>
        <taxon>Hyphomicrobiales</taxon>
        <taxon>Methylobacteriaceae</taxon>
        <taxon>Methylorubrum</taxon>
    </lineage>
</organism>
<dbReference type="AlphaFoldDB" id="A0A833JAF9"/>
<dbReference type="Pfam" id="PF00892">
    <property type="entry name" value="EamA"/>
    <property type="match status" value="2"/>
</dbReference>
<feature type="transmembrane region" description="Helical" evidence="6">
    <location>
        <begin position="223"/>
        <end position="243"/>
    </location>
</feature>
<dbReference type="Proteomes" id="UP000469949">
    <property type="component" value="Unassembled WGS sequence"/>
</dbReference>
<evidence type="ECO:0000256" key="1">
    <source>
        <dbReference type="ARBA" id="ARBA00004651"/>
    </source>
</evidence>
<dbReference type="SUPFAM" id="SSF103481">
    <property type="entry name" value="Multidrug resistance efflux transporter EmrE"/>
    <property type="match status" value="2"/>
</dbReference>
<proteinExistence type="predicted"/>
<evidence type="ECO:0000256" key="2">
    <source>
        <dbReference type="ARBA" id="ARBA00022475"/>
    </source>
</evidence>
<dbReference type="GO" id="GO:0005886">
    <property type="term" value="C:plasma membrane"/>
    <property type="evidence" value="ECO:0007669"/>
    <property type="project" value="UniProtKB-SubCell"/>
</dbReference>
<feature type="transmembrane region" description="Helical" evidence="6">
    <location>
        <begin position="280"/>
        <end position="297"/>
    </location>
</feature>
<evidence type="ECO:0000256" key="3">
    <source>
        <dbReference type="ARBA" id="ARBA00022692"/>
    </source>
</evidence>
<evidence type="ECO:0000256" key="4">
    <source>
        <dbReference type="ARBA" id="ARBA00022989"/>
    </source>
</evidence>
<keyword evidence="5 6" id="KW-0472">Membrane</keyword>
<feature type="domain" description="EamA" evidence="7">
    <location>
        <begin position="163"/>
        <end position="296"/>
    </location>
</feature>
<evidence type="ECO:0000313" key="8">
    <source>
        <dbReference type="EMBL" id="KAB7786406.1"/>
    </source>
</evidence>
<dbReference type="PANTHER" id="PTHR32322:SF18">
    <property type="entry name" value="S-ADENOSYLMETHIONINE_S-ADENOSYLHOMOCYSTEINE TRANSPORTER"/>
    <property type="match status" value="1"/>
</dbReference>
<feature type="transmembrane region" description="Helical" evidence="6">
    <location>
        <begin position="162"/>
        <end position="180"/>
    </location>
</feature>
<comment type="subcellular location">
    <subcellularLocation>
        <location evidence="1">Cell membrane</location>
        <topology evidence="1">Multi-pass membrane protein</topology>
    </subcellularLocation>
</comment>
<evidence type="ECO:0000313" key="9">
    <source>
        <dbReference type="Proteomes" id="UP000469949"/>
    </source>
</evidence>
<evidence type="ECO:0000256" key="6">
    <source>
        <dbReference type="SAM" id="Phobius"/>
    </source>
</evidence>
<dbReference type="PANTHER" id="PTHR32322">
    <property type="entry name" value="INNER MEMBRANE TRANSPORTER"/>
    <property type="match status" value="1"/>
</dbReference>
<dbReference type="InterPro" id="IPR000620">
    <property type="entry name" value="EamA_dom"/>
</dbReference>
<dbReference type="EMBL" id="WEKV01000008">
    <property type="protein sequence ID" value="KAB7786406.1"/>
    <property type="molecule type" value="Genomic_DNA"/>
</dbReference>
<protein>
    <submittedName>
        <fullName evidence="8">Permease of the drug/metabolite transporter (DMT) superfamily</fullName>
    </submittedName>
</protein>
<evidence type="ECO:0000259" key="7">
    <source>
        <dbReference type="Pfam" id="PF00892"/>
    </source>
</evidence>
<feature type="transmembrane region" description="Helical" evidence="6">
    <location>
        <begin position="132"/>
        <end position="150"/>
    </location>
</feature>
<reference evidence="8 9" key="1">
    <citation type="submission" date="2019-10" db="EMBL/GenBank/DDBJ databases">
        <title>Draft Genome Sequence of the Caffeine Degrading Methylotroph Methylorubrum populi PINKEL.</title>
        <authorList>
            <person name="Dawson S.C."/>
            <person name="Zhang X."/>
            <person name="Wright M.E."/>
            <person name="Sharma G."/>
            <person name="Langner J.T."/>
            <person name="Ditty J.L."/>
            <person name="Subuyuj G.A."/>
        </authorList>
    </citation>
    <scope>NUCLEOTIDE SEQUENCE [LARGE SCALE GENOMIC DNA]</scope>
    <source>
        <strain evidence="8 9">Pinkel</strain>
    </source>
</reference>
<gene>
    <name evidence="8" type="ORF">F8B43_1807</name>
</gene>
<feature type="domain" description="EamA" evidence="7">
    <location>
        <begin position="16"/>
        <end position="148"/>
    </location>
</feature>
<feature type="transmembrane region" description="Helical" evidence="6">
    <location>
        <begin position="107"/>
        <end position="125"/>
    </location>
</feature>
<name>A0A833JAF9_9HYPH</name>
<feature type="transmembrane region" description="Helical" evidence="6">
    <location>
        <begin position="12"/>
        <end position="32"/>
    </location>
</feature>
<feature type="transmembrane region" description="Helical" evidence="6">
    <location>
        <begin position="192"/>
        <end position="211"/>
    </location>
</feature>
<comment type="caution">
    <text evidence="8">The sequence shown here is derived from an EMBL/GenBank/DDBJ whole genome shotgun (WGS) entry which is preliminary data.</text>
</comment>
<keyword evidence="4 6" id="KW-1133">Transmembrane helix</keyword>
<dbReference type="RefSeq" id="WP_152276700.1">
    <property type="nucleotide sequence ID" value="NZ_WEKV01000008.1"/>
</dbReference>
<dbReference type="InterPro" id="IPR050638">
    <property type="entry name" value="AA-Vitamin_Transporters"/>
</dbReference>